<evidence type="ECO:0000256" key="3">
    <source>
        <dbReference type="ARBA" id="ARBA00022989"/>
    </source>
</evidence>
<dbReference type="RefSeq" id="XP_045958994.1">
    <property type="nucleotide sequence ID" value="XM_046107381.1"/>
</dbReference>
<proteinExistence type="inferred from homology"/>
<comment type="subcellular location">
    <subcellularLocation>
        <location evidence="1">Membrane</location>
        <topology evidence="1">Multi-pass membrane protein</topology>
    </subcellularLocation>
</comment>
<evidence type="ECO:0000259" key="7">
    <source>
        <dbReference type="Pfam" id="PF20684"/>
    </source>
</evidence>
<feature type="transmembrane region" description="Helical" evidence="6">
    <location>
        <begin position="43"/>
        <end position="66"/>
    </location>
</feature>
<gene>
    <name evidence="8" type="ORF">BKA67DRAFT_659005</name>
</gene>
<dbReference type="GeneID" id="70136272"/>
<feature type="transmembrane region" description="Helical" evidence="6">
    <location>
        <begin position="241"/>
        <end position="264"/>
    </location>
</feature>
<feature type="transmembrane region" description="Helical" evidence="6">
    <location>
        <begin position="86"/>
        <end position="113"/>
    </location>
</feature>
<dbReference type="Pfam" id="PF20684">
    <property type="entry name" value="Fung_rhodopsin"/>
    <property type="match status" value="1"/>
</dbReference>
<evidence type="ECO:0000256" key="4">
    <source>
        <dbReference type="ARBA" id="ARBA00023136"/>
    </source>
</evidence>
<dbReference type="EMBL" id="JAGPXC010000004">
    <property type="protein sequence ID" value="KAH6654724.1"/>
    <property type="molecule type" value="Genomic_DNA"/>
</dbReference>
<evidence type="ECO:0000313" key="8">
    <source>
        <dbReference type="EMBL" id="KAH6654724.1"/>
    </source>
</evidence>
<dbReference type="GO" id="GO:0016020">
    <property type="term" value="C:membrane"/>
    <property type="evidence" value="ECO:0007669"/>
    <property type="project" value="UniProtKB-SubCell"/>
</dbReference>
<keyword evidence="3 6" id="KW-1133">Transmembrane helix</keyword>
<sequence>MVVESQQPDMFAAVSITLIAAAVAITLRFAARRMTKVPIWWDDFMCIGSFVFGAGWSALLILWSYYGFGLQLKDIELTPKESLTKSLLFCYLAEIFYALSLACAKFAVLAFYWRMFRTSNIKIPIIALVVATTIWFILRTFLAIFHCVPVQAFWDREIPNATCQIDDSKFFFGTVLVHLIIDLFILSLPVYQVRKLQLKTAQKVGVIALFMFGTLVCIASVIVLVYSISYDTNSPEISWNVAPIMIWATVEVNLAVISACLPMLRPIFLKVFKRIFPNASTESSNEQNNPRNLKSLIKMSAMKSKTRSIDDSDSVHQLTRPDNDDCMSDNGDEEQHIYGTGLAKVVITGNGARSDLEREISLAPAMGGIFVRSETIVQVSQAN</sequence>
<keyword evidence="2 6" id="KW-0812">Transmembrane</keyword>
<feature type="transmembrane region" description="Helical" evidence="6">
    <location>
        <begin position="12"/>
        <end position="31"/>
    </location>
</feature>
<evidence type="ECO:0000256" key="5">
    <source>
        <dbReference type="ARBA" id="ARBA00038359"/>
    </source>
</evidence>
<dbReference type="Proteomes" id="UP000758603">
    <property type="component" value="Unassembled WGS sequence"/>
</dbReference>
<organism evidence="8 9">
    <name type="scientific">Truncatella angustata</name>
    <dbReference type="NCBI Taxonomy" id="152316"/>
    <lineage>
        <taxon>Eukaryota</taxon>
        <taxon>Fungi</taxon>
        <taxon>Dikarya</taxon>
        <taxon>Ascomycota</taxon>
        <taxon>Pezizomycotina</taxon>
        <taxon>Sordariomycetes</taxon>
        <taxon>Xylariomycetidae</taxon>
        <taxon>Amphisphaeriales</taxon>
        <taxon>Sporocadaceae</taxon>
        <taxon>Truncatella</taxon>
    </lineage>
</organism>
<dbReference type="PANTHER" id="PTHR33048:SF47">
    <property type="entry name" value="INTEGRAL MEMBRANE PROTEIN-RELATED"/>
    <property type="match status" value="1"/>
</dbReference>
<evidence type="ECO:0000256" key="2">
    <source>
        <dbReference type="ARBA" id="ARBA00022692"/>
    </source>
</evidence>
<keyword evidence="9" id="KW-1185">Reference proteome</keyword>
<feature type="domain" description="Rhodopsin" evidence="7">
    <location>
        <begin position="27"/>
        <end position="268"/>
    </location>
</feature>
<keyword evidence="4 6" id="KW-0472">Membrane</keyword>
<evidence type="ECO:0000256" key="1">
    <source>
        <dbReference type="ARBA" id="ARBA00004141"/>
    </source>
</evidence>
<reference evidence="8" key="1">
    <citation type="journal article" date="2021" name="Nat. Commun.">
        <title>Genetic determinants of endophytism in the Arabidopsis root mycobiome.</title>
        <authorList>
            <person name="Mesny F."/>
            <person name="Miyauchi S."/>
            <person name="Thiergart T."/>
            <person name="Pickel B."/>
            <person name="Atanasova L."/>
            <person name="Karlsson M."/>
            <person name="Huettel B."/>
            <person name="Barry K.W."/>
            <person name="Haridas S."/>
            <person name="Chen C."/>
            <person name="Bauer D."/>
            <person name="Andreopoulos W."/>
            <person name="Pangilinan J."/>
            <person name="LaButti K."/>
            <person name="Riley R."/>
            <person name="Lipzen A."/>
            <person name="Clum A."/>
            <person name="Drula E."/>
            <person name="Henrissat B."/>
            <person name="Kohler A."/>
            <person name="Grigoriev I.V."/>
            <person name="Martin F.M."/>
            <person name="Hacquard S."/>
        </authorList>
    </citation>
    <scope>NUCLEOTIDE SEQUENCE</scope>
    <source>
        <strain evidence="8">MPI-SDFR-AT-0073</strain>
    </source>
</reference>
<evidence type="ECO:0000313" key="9">
    <source>
        <dbReference type="Proteomes" id="UP000758603"/>
    </source>
</evidence>
<comment type="caution">
    <text evidence="8">The sequence shown here is derived from an EMBL/GenBank/DDBJ whole genome shotgun (WGS) entry which is preliminary data.</text>
</comment>
<comment type="similarity">
    <text evidence="5">Belongs to the SAT4 family.</text>
</comment>
<accession>A0A9P8ZY83</accession>
<name>A0A9P8ZY83_9PEZI</name>
<dbReference type="InterPro" id="IPR052337">
    <property type="entry name" value="SAT4-like"/>
</dbReference>
<dbReference type="InterPro" id="IPR049326">
    <property type="entry name" value="Rhodopsin_dom_fungi"/>
</dbReference>
<feature type="transmembrane region" description="Helical" evidence="6">
    <location>
        <begin position="170"/>
        <end position="192"/>
    </location>
</feature>
<feature type="transmembrane region" description="Helical" evidence="6">
    <location>
        <begin position="204"/>
        <end position="229"/>
    </location>
</feature>
<dbReference type="PANTHER" id="PTHR33048">
    <property type="entry name" value="PTH11-LIKE INTEGRAL MEMBRANE PROTEIN (AFU_ORTHOLOGUE AFUA_5G11245)"/>
    <property type="match status" value="1"/>
</dbReference>
<dbReference type="OrthoDB" id="5421689at2759"/>
<protein>
    <recommendedName>
        <fullName evidence="7">Rhodopsin domain-containing protein</fullName>
    </recommendedName>
</protein>
<evidence type="ECO:0000256" key="6">
    <source>
        <dbReference type="SAM" id="Phobius"/>
    </source>
</evidence>
<dbReference type="AlphaFoldDB" id="A0A9P8ZY83"/>
<feature type="transmembrane region" description="Helical" evidence="6">
    <location>
        <begin position="125"/>
        <end position="145"/>
    </location>
</feature>